<comment type="caution">
    <text evidence="2">The sequence shown here is derived from an EMBL/GenBank/DDBJ whole genome shotgun (WGS) entry which is preliminary data.</text>
</comment>
<dbReference type="AlphaFoldDB" id="A0A919L967"/>
<organism evidence="2 3">
    <name type="scientific">Streptomyces sulfonofaciens</name>
    <dbReference type="NCBI Taxonomy" id="68272"/>
    <lineage>
        <taxon>Bacteria</taxon>
        <taxon>Bacillati</taxon>
        <taxon>Actinomycetota</taxon>
        <taxon>Actinomycetes</taxon>
        <taxon>Kitasatosporales</taxon>
        <taxon>Streptomycetaceae</taxon>
        <taxon>Streptomyces</taxon>
    </lineage>
</organism>
<evidence type="ECO:0000313" key="2">
    <source>
        <dbReference type="EMBL" id="GHH87356.1"/>
    </source>
</evidence>
<keyword evidence="3" id="KW-1185">Reference proteome</keyword>
<gene>
    <name evidence="2" type="ORF">GCM10018793_62860</name>
</gene>
<evidence type="ECO:0000313" key="3">
    <source>
        <dbReference type="Proteomes" id="UP000603708"/>
    </source>
</evidence>
<dbReference type="Proteomes" id="UP000603708">
    <property type="component" value="Unassembled WGS sequence"/>
</dbReference>
<reference evidence="2" key="1">
    <citation type="journal article" date="2014" name="Int. J. Syst. Evol. Microbiol.">
        <title>Complete genome sequence of Corynebacterium casei LMG S-19264T (=DSM 44701T), isolated from a smear-ripened cheese.</title>
        <authorList>
            <consortium name="US DOE Joint Genome Institute (JGI-PGF)"/>
            <person name="Walter F."/>
            <person name="Albersmeier A."/>
            <person name="Kalinowski J."/>
            <person name="Ruckert C."/>
        </authorList>
    </citation>
    <scope>NUCLEOTIDE SEQUENCE</scope>
    <source>
        <strain evidence="2">JCM 5069</strain>
    </source>
</reference>
<sequence length="106" mass="10800">MALRRAPADAAARAGGRGPGRPGLAVAVADKAVAGATGSAPPAPPVTAAALFAPGVCRALWNRAGVPPRPRRLMRCCRRAARLRCGPWGARPPSRPGATPSRSCCR</sequence>
<protein>
    <submittedName>
        <fullName evidence="2">Uncharacterized protein</fullName>
    </submittedName>
</protein>
<feature type="region of interest" description="Disordered" evidence="1">
    <location>
        <begin position="1"/>
        <end position="22"/>
    </location>
</feature>
<proteinExistence type="predicted"/>
<accession>A0A919L967</accession>
<reference evidence="2" key="2">
    <citation type="submission" date="2020-09" db="EMBL/GenBank/DDBJ databases">
        <authorList>
            <person name="Sun Q."/>
            <person name="Ohkuma M."/>
        </authorList>
    </citation>
    <scope>NUCLEOTIDE SEQUENCE</scope>
    <source>
        <strain evidence="2">JCM 5069</strain>
    </source>
</reference>
<dbReference type="EMBL" id="BNCD01000027">
    <property type="protein sequence ID" value="GHH87356.1"/>
    <property type="molecule type" value="Genomic_DNA"/>
</dbReference>
<feature type="compositionally biased region" description="Low complexity" evidence="1">
    <location>
        <begin position="1"/>
        <end position="14"/>
    </location>
</feature>
<evidence type="ECO:0000256" key="1">
    <source>
        <dbReference type="SAM" id="MobiDB-lite"/>
    </source>
</evidence>
<feature type="region of interest" description="Disordered" evidence="1">
    <location>
        <begin position="87"/>
        <end position="106"/>
    </location>
</feature>
<name>A0A919L967_9ACTN</name>